<dbReference type="Ensembl" id="ENSHCOT00000011405.1">
    <property type="protein sequence ID" value="ENSHCOP00000001845.1"/>
    <property type="gene ID" value="ENSHCOG00000002895.1"/>
</dbReference>
<reference evidence="2" key="1">
    <citation type="submission" date="2025-08" db="UniProtKB">
        <authorList>
            <consortium name="Ensembl"/>
        </authorList>
    </citation>
    <scope>IDENTIFICATION</scope>
</reference>
<dbReference type="InterPro" id="IPR036322">
    <property type="entry name" value="WD40_repeat_dom_sf"/>
</dbReference>
<dbReference type="InterPro" id="IPR015943">
    <property type="entry name" value="WD40/YVTN_repeat-like_dom_sf"/>
</dbReference>
<evidence type="ECO:0000256" key="1">
    <source>
        <dbReference type="PROSITE-ProRule" id="PRU00221"/>
    </source>
</evidence>
<feature type="repeat" description="WD" evidence="1">
    <location>
        <begin position="249"/>
        <end position="290"/>
    </location>
</feature>
<evidence type="ECO:0000313" key="2">
    <source>
        <dbReference type="Ensembl" id="ENSHCOP00000001845.1"/>
    </source>
</evidence>
<keyword evidence="3" id="KW-1185">Reference proteome</keyword>
<dbReference type="STRING" id="109280.ENSHCOP00000001845"/>
<keyword evidence="1" id="KW-0853">WD repeat</keyword>
<dbReference type="SUPFAM" id="SSF50978">
    <property type="entry name" value="WD40 repeat-like"/>
    <property type="match status" value="1"/>
</dbReference>
<dbReference type="InterPro" id="IPR051075">
    <property type="entry name" value="SCF_subunit_WD-repeat"/>
</dbReference>
<dbReference type="Gene3D" id="2.130.10.10">
    <property type="entry name" value="YVTN repeat-like/Quinoprotein amine dehydrogenase"/>
    <property type="match status" value="1"/>
</dbReference>
<dbReference type="Pfam" id="PF00400">
    <property type="entry name" value="WD40"/>
    <property type="match status" value="2"/>
</dbReference>
<dbReference type="PROSITE" id="PS50294">
    <property type="entry name" value="WD_REPEATS_REGION"/>
    <property type="match status" value="2"/>
</dbReference>
<dbReference type="Proteomes" id="UP000264820">
    <property type="component" value="Unplaced"/>
</dbReference>
<organism evidence="2 3">
    <name type="scientific">Hippocampus comes</name>
    <name type="common">Tiger tail seahorse</name>
    <dbReference type="NCBI Taxonomy" id="109280"/>
    <lineage>
        <taxon>Eukaryota</taxon>
        <taxon>Metazoa</taxon>
        <taxon>Chordata</taxon>
        <taxon>Craniata</taxon>
        <taxon>Vertebrata</taxon>
        <taxon>Euteleostomi</taxon>
        <taxon>Actinopterygii</taxon>
        <taxon>Neopterygii</taxon>
        <taxon>Teleostei</taxon>
        <taxon>Neoteleostei</taxon>
        <taxon>Acanthomorphata</taxon>
        <taxon>Syngnathiaria</taxon>
        <taxon>Syngnathiformes</taxon>
        <taxon>Syngnathoidei</taxon>
        <taxon>Syngnathidae</taxon>
        <taxon>Hippocampus</taxon>
    </lineage>
</organism>
<dbReference type="GeneTree" id="ENSGT00940000158003"/>
<dbReference type="SMART" id="SM00320">
    <property type="entry name" value="WD40"/>
    <property type="match status" value="5"/>
</dbReference>
<sequence>MTALQRHLENTPWKSNFLLRPPDGRMWRLTAECLEISDGSRRSFVVGLLVRCGSVPVLENIQSSLRLTSWNLLSFAPTKGKTLPELYARLDCKTRPSPLIREIWEWFDRSPEWVQTRYLCLLLLQCDPELLSMANNLIGVVVTRLQRQLDGLSLLYTWAEIENLRHEYVVVFLQMWPFEAAYANIKTRSVRMEERNIYCGAYFTSVLIDSEDPHRVVDYKGGPMLSSASKDRAVRLLYVGTATKQVGLMKGHVGSIRVVLLCPERHLVITASCDTSIRCWSVRTDQCVLVLYGHSSMINCLDIHADRLVSGAKDCTAKVWSLQTEKHLEDFNFKHRSSVRCVKINATAVFSSCDRGVVKLWDAENASLLRVRVIDAHNSAVRCMFVDEWHLLSADTNGQVMAWSSRCETKGCLMTVSHPKEVKSLTLAYLRVVTGCVDGKIRIFNFLTGDCLRTIVVEAETTGRMLSNEICMCHIGKQSTTLNIGNWDMSNCSLDYSAITSVLFILSTRGRALATD</sequence>
<accession>A0A3Q2XC20</accession>
<dbReference type="AlphaFoldDB" id="A0A3Q2XC20"/>
<dbReference type="PANTHER" id="PTHR19872">
    <property type="entry name" value="UBIQUITIN LIGASE SPECIFICITY FACTOR/HREP PROTEIN"/>
    <property type="match status" value="1"/>
</dbReference>
<evidence type="ECO:0000313" key="3">
    <source>
        <dbReference type="Proteomes" id="UP000264820"/>
    </source>
</evidence>
<dbReference type="InterPro" id="IPR001680">
    <property type="entry name" value="WD40_rpt"/>
</dbReference>
<protein>
    <submittedName>
        <fullName evidence="2">Uncharacterized protein</fullName>
    </submittedName>
</protein>
<feature type="repeat" description="WD" evidence="1">
    <location>
        <begin position="291"/>
        <end position="330"/>
    </location>
</feature>
<dbReference type="PROSITE" id="PS50082">
    <property type="entry name" value="WD_REPEATS_2"/>
    <property type="match status" value="2"/>
</dbReference>
<reference evidence="2" key="2">
    <citation type="submission" date="2025-09" db="UniProtKB">
        <authorList>
            <consortium name="Ensembl"/>
        </authorList>
    </citation>
    <scope>IDENTIFICATION</scope>
</reference>
<name>A0A3Q2XC20_HIPCM</name>
<proteinExistence type="predicted"/>
<dbReference type="PANTHER" id="PTHR19872:SF7">
    <property type="entry name" value="F-BOX AND WD REPEAT DOMAIN CONTAINING PROTEIN 10B-RELATED"/>
    <property type="match status" value="1"/>
</dbReference>